<evidence type="ECO:0000313" key="2">
    <source>
        <dbReference type="WBParaSite" id="Pan_g4370.t1"/>
    </source>
</evidence>
<keyword evidence="1" id="KW-1185">Reference proteome</keyword>
<accession>A0A7E4VXB0</accession>
<sequence length="136" mass="15066">MVTQGWLLLVSNQLRLKQSAGQFDLDRGSRMLLRRRSSAPRVVPYQRPAIVKPNDVTCPTTSCHYVLWAPGDDRWSVAKVGRLIASGHFPSEMDTDVVFLVIAGCIMMTGDRADCPEGALWPPIDGMDNSQHEIDG</sequence>
<dbReference type="WBParaSite" id="Pan_g4370.t1">
    <property type="protein sequence ID" value="Pan_g4370.t1"/>
    <property type="gene ID" value="Pan_g4370"/>
</dbReference>
<name>A0A7E4VXB0_PANRE</name>
<reference evidence="1" key="1">
    <citation type="journal article" date="2013" name="Genetics">
        <title>The draft genome and transcriptome of Panagrellus redivivus are shaped by the harsh demands of a free-living lifestyle.</title>
        <authorList>
            <person name="Srinivasan J."/>
            <person name="Dillman A.R."/>
            <person name="Macchietto M.G."/>
            <person name="Heikkinen L."/>
            <person name="Lakso M."/>
            <person name="Fracchia K.M."/>
            <person name="Antoshechkin I."/>
            <person name="Mortazavi A."/>
            <person name="Wong G."/>
            <person name="Sternberg P.W."/>
        </authorList>
    </citation>
    <scope>NUCLEOTIDE SEQUENCE [LARGE SCALE GENOMIC DNA]</scope>
    <source>
        <strain evidence="1">MT8872</strain>
    </source>
</reference>
<organism evidence="1 2">
    <name type="scientific">Panagrellus redivivus</name>
    <name type="common">Microworm</name>
    <dbReference type="NCBI Taxonomy" id="6233"/>
    <lineage>
        <taxon>Eukaryota</taxon>
        <taxon>Metazoa</taxon>
        <taxon>Ecdysozoa</taxon>
        <taxon>Nematoda</taxon>
        <taxon>Chromadorea</taxon>
        <taxon>Rhabditida</taxon>
        <taxon>Tylenchina</taxon>
        <taxon>Panagrolaimomorpha</taxon>
        <taxon>Panagrolaimoidea</taxon>
        <taxon>Panagrolaimidae</taxon>
        <taxon>Panagrellus</taxon>
    </lineage>
</organism>
<proteinExistence type="predicted"/>
<protein>
    <submittedName>
        <fullName evidence="2">Uncharacterized protein</fullName>
    </submittedName>
</protein>
<evidence type="ECO:0000313" key="1">
    <source>
        <dbReference type="Proteomes" id="UP000492821"/>
    </source>
</evidence>
<dbReference type="AlphaFoldDB" id="A0A7E4VXB0"/>
<dbReference type="Proteomes" id="UP000492821">
    <property type="component" value="Unassembled WGS sequence"/>
</dbReference>
<reference evidence="2" key="2">
    <citation type="submission" date="2020-10" db="UniProtKB">
        <authorList>
            <consortium name="WormBaseParasite"/>
        </authorList>
    </citation>
    <scope>IDENTIFICATION</scope>
</reference>